<gene>
    <name evidence="1" type="ORF">BRARA_A01890</name>
</gene>
<dbReference type="AlphaFoldDB" id="A0A398AN43"/>
<evidence type="ECO:0000313" key="1">
    <source>
        <dbReference type="EMBL" id="RID79122.1"/>
    </source>
</evidence>
<sequence length="81" mass="10593">MRMFRRVDNLRNSTKSNRRRYSFWTREDFRMRRKDRILHDDVRHKWRRNLGGRRHYHHRWRGIQEEKVRRQGRHLRRLRGT</sequence>
<proteinExistence type="predicted"/>
<dbReference type="EMBL" id="CM010628">
    <property type="protein sequence ID" value="RID79122.1"/>
    <property type="molecule type" value="Genomic_DNA"/>
</dbReference>
<organism evidence="1 2">
    <name type="scientific">Brassica campestris</name>
    <name type="common">Field mustard</name>
    <dbReference type="NCBI Taxonomy" id="3711"/>
    <lineage>
        <taxon>Eukaryota</taxon>
        <taxon>Viridiplantae</taxon>
        <taxon>Streptophyta</taxon>
        <taxon>Embryophyta</taxon>
        <taxon>Tracheophyta</taxon>
        <taxon>Spermatophyta</taxon>
        <taxon>Magnoliopsida</taxon>
        <taxon>eudicotyledons</taxon>
        <taxon>Gunneridae</taxon>
        <taxon>Pentapetalae</taxon>
        <taxon>rosids</taxon>
        <taxon>malvids</taxon>
        <taxon>Brassicales</taxon>
        <taxon>Brassicaceae</taxon>
        <taxon>Brassiceae</taxon>
        <taxon>Brassica</taxon>
    </lineage>
</organism>
<accession>A0A398AN43</accession>
<dbReference type="Proteomes" id="UP000264353">
    <property type="component" value="Chromosome A1"/>
</dbReference>
<evidence type="ECO:0000313" key="2">
    <source>
        <dbReference type="Proteomes" id="UP000264353"/>
    </source>
</evidence>
<name>A0A398AN43_BRACM</name>
<reference evidence="1 2" key="1">
    <citation type="submission" date="2018-06" db="EMBL/GenBank/DDBJ databases">
        <title>WGS assembly of Brassica rapa FPsc.</title>
        <authorList>
            <person name="Bowman J."/>
            <person name="Kohchi T."/>
            <person name="Yamato K."/>
            <person name="Jenkins J."/>
            <person name="Shu S."/>
            <person name="Ishizaki K."/>
            <person name="Yamaoka S."/>
            <person name="Nishihama R."/>
            <person name="Nakamura Y."/>
            <person name="Berger F."/>
            <person name="Adam C."/>
            <person name="Aki S."/>
            <person name="Althoff F."/>
            <person name="Araki T."/>
            <person name="Arteaga-Vazquez M."/>
            <person name="Balasubrmanian S."/>
            <person name="Bauer D."/>
            <person name="Boehm C."/>
            <person name="Briginshaw L."/>
            <person name="Caballero-Perez J."/>
            <person name="Catarino B."/>
            <person name="Chen F."/>
            <person name="Chiyoda S."/>
            <person name="Chovatia M."/>
            <person name="Davies K."/>
            <person name="Delmans M."/>
            <person name="Demura T."/>
            <person name="Dierschke T."/>
            <person name="Dolan L."/>
            <person name="Dorantes-Acosta A."/>
            <person name="Eklund D."/>
            <person name="Florent S."/>
            <person name="Flores-Sandoval E."/>
            <person name="Fujiyama A."/>
            <person name="Fukuzawa H."/>
            <person name="Galik B."/>
            <person name="Grimanelli D."/>
            <person name="Grimwood J."/>
            <person name="Grossniklaus U."/>
            <person name="Hamada T."/>
            <person name="Haseloff J."/>
            <person name="Hetherington A."/>
            <person name="Higo A."/>
            <person name="Hirakawa Y."/>
            <person name="Hundley H."/>
            <person name="Ikeda Y."/>
            <person name="Inoue K."/>
            <person name="Inoue S."/>
            <person name="Ishida S."/>
            <person name="Jia Q."/>
            <person name="Kakita M."/>
            <person name="Kanazawa T."/>
            <person name="Kawai Y."/>
            <person name="Kawashima T."/>
            <person name="Kennedy M."/>
            <person name="Kinose K."/>
            <person name="Kinoshita T."/>
            <person name="Kohara Y."/>
            <person name="Koide E."/>
            <person name="Komatsu K."/>
            <person name="Kopischke S."/>
            <person name="Kubo M."/>
            <person name="Kyozuka J."/>
            <person name="Lagercrantz U."/>
            <person name="Lin S."/>
            <person name="Lindquist E."/>
            <person name="Lipzen A."/>
            <person name="Lu C."/>
            <person name="Luna E."/>
            <person name="Martienssen R."/>
            <person name="Minamino N."/>
            <person name="Mizutani M."/>
            <person name="Mizutani M."/>
            <person name="Mochizuki N."/>
            <person name="Monte I."/>
            <person name="Mosher R."/>
            <person name="Nagasaki H."/>
            <person name="Nakagami H."/>
            <person name="Naramoto S."/>
            <person name="Nishitani K."/>
            <person name="Ohtani M."/>
            <person name="Okamoto T."/>
            <person name="Okumura M."/>
            <person name="Phillips J."/>
            <person name="Pollak B."/>
            <person name="Reinders A."/>
            <person name="Roevekamp M."/>
            <person name="Sano R."/>
            <person name="Sawa S."/>
            <person name="Schmid M."/>
            <person name="Shirakawa M."/>
            <person name="Solano R."/>
            <person name="Spunde A."/>
            <person name="Suetsugu N."/>
            <person name="Sugano S."/>
            <person name="Sugiyama A."/>
            <person name="Sun R."/>
            <person name="Suzuki Y."/>
            <person name="Takenaka M."/>
            <person name="Takezawa D."/>
            <person name="Tomogane H."/>
            <person name="Tsuzuki M."/>
            <person name="Ueda T."/>
            <person name="Umeda M."/>
            <person name="Ward J."/>
            <person name="Watanabe Y."/>
            <person name="Yazaki K."/>
            <person name="Yokoyama R."/>
            <person name="Yoshitake Y."/>
            <person name="Yotsui I."/>
            <person name="Zachgo S."/>
            <person name="Schmutz J."/>
        </authorList>
    </citation>
    <scope>NUCLEOTIDE SEQUENCE [LARGE SCALE GENOMIC DNA]</scope>
    <source>
        <strain evidence="2">cv. B-3</strain>
    </source>
</reference>
<protein>
    <submittedName>
        <fullName evidence="1">Uncharacterized protein</fullName>
    </submittedName>
</protein>